<dbReference type="GO" id="GO:0032259">
    <property type="term" value="P:methylation"/>
    <property type="evidence" value="ECO:0007669"/>
    <property type="project" value="UniProtKB-KW"/>
</dbReference>
<evidence type="ECO:0000259" key="4">
    <source>
        <dbReference type="PROSITE" id="PS51165"/>
    </source>
</evidence>
<dbReference type="EMBL" id="JBHLWN010000029">
    <property type="protein sequence ID" value="MFC0212379.1"/>
    <property type="molecule type" value="Genomic_DNA"/>
</dbReference>
<sequence length="382" mass="42665">MNSLAQLELVAACAMGLEALVARELKELGYTDQTVENGKVVFRGDELAIARTNLWLRTADRVLIRMGQFRAVTFDELFEGTKAFAWHEWIPEDAAFPVEGRSHKSQLSSVPACQGIVKKAVVDSMKRHYGGGDWFAETGPRYTIEVSLLNDIATLTLDTTGLSLHKRGYRKLVTEAPLKETLAAALVQLSRWQPHRPLYDPFCGSGTIPIEAALIGWNIAPGLRRTFASEAWDRLPEELWDQAREEAYDAVRDDVPLDIAGSDVDRAAVDVAEAAAKAAGLARELRFRVSDIAAAQPRGDYGALITNPPYGERLGDQSEAEHALRELGRLYDRLPTWSAFVISPARQLEHYMGRRSDKNRKLFNGRIETHFHQFFGPLPPRK</sequence>
<evidence type="ECO:0000256" key="3">
    <source>
        <dbReference type="PROSITE-ProRule" id="PRU00529"/>
    </source>
</evidence>
<dbReference type="Pfam" id="PF22020">
    <property type="entry name" value="RlmL_1st"/>
    <property type="match status" value="1"/>
</dbReference>
<evidence type="ECO:0000313" key="5">
    <source>
        <dbReference type="EMBL" id="MFC0212379.1"/>
    </source>
</evidence>
<dbReference type="Pfam" id="PF01170">
    <property type="entry name" value="UPF0020"/>
    <property type="match status" value="1"/>
</dbReference>
<evidence type="ECO:0000256" key="1">
    <source>
        <dbReference type="ARBA" id="ARBA00022603"/>
    </source>
</evidence>
<dbReference type="Gene3D" id="3.40.50.150">
    <property type="entry name" value="Vaccinia Virus protein VP39"/>
    <property type="match status" value="1"/>
</dbReference>
<dbReference type="InterPro" id="IPR000241">
    <property type="entry name" value="RlmKL-like_Mtase"/>
</dbReference>
<proteinExistence type="predicted"/>
<dbReference type="InterPro" id="IPR004114">
    <property type="entry name" value="THUMP_dom"/>
</dbReference>
<dbReference type="PROSITE" id="PS01261">
    <property type="entry name" value="UPF0020"/>
    <property type="match status" value="1"/>
</dbReference>
<dbReference type="Gene3D" id="3.30.2130.30">
    <property type="match status" value="1"/>
</dbReference>
<evidence type="ECO:0000313" key="6">
    <source>
        <dbReference type="Proteomes" id="UP001589776"/>
    </source>
</evidence>
<dbReference type="InterPro" id="IPR002052">
    <property type="entry name" value="DNA_methylase_N6_adenine_CS"/>
</dbReference>
<protein>
    <submittedName>
        <fullName evidence="5">Class I SAM-dependent RNA methyltransferase</fullName>
    </submittedName>
</protein>
<dbReference type="CDD" id="cd11715">
    <property type="entry name" value="THUMP_AdoMetMT"/>
    <property type="match status" value="1"/>
</dbReference>
<dbReference type="GO" id="GO:0008168">
    <property type="term" value="F:methyltransferase activity"/>
    <property type="evidence" value="ECO:0007669"/>
    <property type="project" value="UniProtKB-KW"/>
</dbReference>
<keyword evidence="1 5" id="KW-0489">Methyltransferase</keyword>
<accession>A0ABV6DIC4</accession>
<keyword evidence="2" id="KW-0808">Transferase</keyword>
<dbReference type="PANTHER" id="PTHR47313">
    <property type="entry name" value="RIBOSOMAL RNA LARGE SUBUNIT METHYLTRANSFERASE K/L"/>
    <property type="match status" value="1"/>
</dbReference>
<keyword evidence="6" id="KW-1185">Reference proteome</keyword>
<dbReference type="SMART" id="SM00981">
    <property type="entry name" value="THUMP"/>
    <property type="match status" value="1"/>
</dbReference>
<name>A0ABV6DIC4_9BACL</name>
<dbReference type="PROSITE" id="PS00092">
    <property type="entry name" value="N6_MTASE"/>
    <property type="match status" value="1"/>
</dbReference>
<dbReference type="RefSeq" id="WP_377469531.1">
    <property type="nucleotide sequence ID" value="NZ_JBHLWN010000029.1"/>
</dbReference>
<dbReference type="SUPFAM" id="SSF53335">
    <property type="entry name" value="S-adenosyl-L-methionine-dependent methyltransferases"/>
    <property type="match status" value="1"/>
</dbReference>
<dbReference type="PANTHER" id="PTHR47313:SF1">
    <property type="entry name" value="RIBOSOMAL RNA LARGE SUBUNIT METHYLTRANSFERASE K_L"/>
    <property type="match status" value="1"/>
</dbReference>
<evidence type="ECO:0000256" key="2">
    <source>
        <dbReference type="ARBA" id="ARBA00022679"/>
    </source>
</evidence>
<dbReference type="Pfam" id="PF02926">
    <property type="entry name" value="THUMP"/>
    <property type="match status" value="1"/>
</dbReference>
<comment type="caution">
    <text evidence="5">The sequence shown here is derived from an EMBL/GenBank/DDBJ whole genome shotgun (WGS) entry which is preliminary data.</text>
</comment>
<dbReference type="Proteomes" id="UP001589776">
    <property type="component" value="Unassembled WGS sequence"/>
</dbReference>
<reference evidence="5 6" key="1">
    <citation type="submission" date="2024-09" db="EMBL/GenBank/DDBJ databases">
        <authorList>
            <person name="Sun Q."/>
            <person name="Mori K."/>
        </authorList>
    </citation>
    <scope>NUCLEOTIDE SEQUENCE [LARGE SCALE GENOMIC DNA]</scope>
    <source>
        <strain evidence="5 6">CCM 7759</strain>
    </source>
</reference>
<dbReference type="InterPro" id="IPR029063">
    <property type="entry name" value="SAM-dependent_MTases_sf"/>
</dbReference>
<organism evidence="5 6">
    <name type="scientific">Paenibacillus chartarius</name>
    <dbReference type="NCBI Taxonomy" id="747481"/>
    <lineage>
        <taxon>Bacteria</taxon>
        <taxon>Bacillati</taxon>
        <taxon>Bacillota</taxon>
        <taxon>Bacilli</taxon>
        <taxon>Bacillales</taxon>
        <taxon>Paenibacillaceae</taxon>
        <taxon>Paenibacillus</taxon>
    </lineage>
</organism>
<dbReference type="InterPro" id="IPR054170">
    <property type="entry name" value="RlmL_1st"/>
</dbReference>
<gene>
    <name evidence="5" type="ORF">ACFFK0_07880</name>
</gene>
<feature type="domain" description="THUMP" evidence="4">
    <location>
        <begin position="48"/>
        <end position="159"/>
    </location>
</feature>
<dbReference type="InterPro" id="IPR053943">
    <property type="entry name" value="RlmKL-like_Mtase_CS"/>
</dbReference>
<keyword evidence="3" id="KW-0694">RNA-binding</keyword>
<dbReference type="PROSITE" id="PS51165">
    <property type="entry name" value="THUMP"/>
    <property type="match status" value="1"/>
</dbReference>